<dbReference type="GO" id="GO:0007165">
    <property type="term" value="P:signal transduction"/>
    <property type="evidence" value="ECO:0007669"/>
    <property type="project" value="InterPro"/>
</dbReference>
<evidence type="ECO:0008006" key="6">
    <source>
        <dbReference type="Google" id="ProtNLM"/>
    </source>
</evidence>
<dbReference type="STRING" id="400682.A0A1X7TCZ7"/>
<feature type="compositionally biased region" description="Gly residues" evidence="2">
    <location>
        <begin position="3725"/>
        <end position="3735"/>
    </location>
</feature>
<dbReference type="NCBIfam" id="NF047352">
    <property type="entry name" value="P_loop_sacsin"/>
    <property type="match status" value="2"/>
</dbReference>
<dbReference type="SUPFAM" id="SSF47986">
    <property type="entry name" value="DEATH domain"/>
    <property type="match status" value="1"/>
</dbReference>
<feature type="compositionally biased region" description="Basic and acidic residues" evidence="2">
    <location>
        <begin position="3749"/>
        <end position="3766"/>
    </location>
</feature>
<dbReference type="Gene3D" id="1.10.533.10">
    <property type="entry name" value="Death Domain, Fas"/>
    <property type="match status" value="1"/>
</dbReference>
<dbReference type="SMART" id="SM00748">
    <property type="entry name" value="HEPN"/>
    <property type="match status" value="1"/>
</dbReference>
<dbReference type="InterPro" id="IPR007842">
    <property type="entry name" value="HEPN_dom"/>
</dbReference>
<dbReference type="InterPro" id="IPR058210">
    <property type="entry name" value="SACS/Nov_dom"/>
</dbReference>
<dbReference type="SUPFAM" id="SSF81593">
    <property type="entry name" value="Nucleotidyltransferase substrate binding subunit/domain"/>
    <property type="match status" value="1"/>
</dbReference>
<evidence type="ECO:0000256" key="2">
    <source>
        <dbReference type="SAM" id="MobiDB-lite"/>
    </source>
</evidence>
<feature type="region of interest" description="Disordered" evidence="2">
    <location>
        <begin position="3722"/>
        <end position="3834"/>
    </location>
</feature>
<dbReference type="InterPro" id="IPR011029">
    <property type="entry name" value="DEATH-like_dom_sf"/>
</dbReference>
<evidence type="ECO:0000259" key="3">
    <source>
        <dbReference type="PROSITE" id="PS50017"/>
    </source>
</evidence>
<feature type="compositionally biased region" description="Polar residues" evidence="2">
    <location>
        <begin position="3767"/>
        <end position="3779"/>
    </location>
</feature>
<feature type="domain" description="Death" evidence="3">
    <location>
        <begin position="3940"/>
        <end position="4016"/>
    </location>
</feature>
<organism evidence="5">
    <name type="scientific">Amphimedon queenslandica</name>
    <name type="common">Sponge</name>
    <dbReference type="NCBI Taxonomy" id="400682"/>
    <lineage>
        <taxon>Eukaryota</taxon>
        <taxon>Metazoa</taxon>
        <taxon>Porifera</taxon>
        <taxon>Demospongiae</taxon>
        <taxon>Heteroscleromorpha</taxon>
        <taxon>Haplosclerida</taxon>
        <taxon>Niphatidae</taxon>
        <taxon>Amphimedon</taxon>
    </lineage>
</organism>
<evidence type="ECO:0000259" key="4">
    <source>
        <dbReference type="PROSITE" id="PS50910"/>
    </source>
</evidence>
<dbReference type="InterPro" id="IPR036890">
    <property type="entry name" value="HATPase_C_sf"/>
</dbReference>
<dbReference type="PANTHER" id="PTHR46919">
    <property type="entry name" value="ZINC FINGER, C3HC4 TYPE (RING FINGER) FAMILY PROTEIN"/>
    <property type="match status" value="1"/>
</dbReference>
<feature type="coiled-coil region" evidence="1">
    <location>
        <begin position="3504"/>
        <end position="3556"/>
    </location>
</feature>
<dbReference type="Gene3D" id="3.30.565.10">
    <property type="entry name" value="Histidine kinase-like ATPase, C-terminal domain"/>
    <property type="match status" value="2"/>
</dbReference>
<accession>A0A1X7TCZ7</accession>
<protein>
    <recommendedName>
        <fullName evidence="6">HEPN domain-containing protein</fullName>
    </recommendedName>
</protein>
<dbReference type="InParanoid" id="A0A1X7TCZ7"/>
<dbReference type="EnsemblMetazoa" id="Aqu2.1.12328_001">
    <property type="protein sequence ID" value="Aqu2.1.12328_001"/>
    <property type="gene ID" value="Aqu2.1.12328"/>
</dbReference>
<dbReference type="CDD" id="cd01670">
    <property type="entry name" value="Death"/>
    <property type="match status" value="1"/>
</dbReference>
<feature type="region of interest" description="Disordered" evidence="2">
    <location>
        <begin position="3885"/>
        <end position="3921"/>
    </location>
</feature>
<dbReference type="SUPFAM" id="SSF55874">
    <property type="entry name" value="ATPase domain of HSP90 chaperone/DNA topoisomerase II/histidine kinase"/>
    <property type="match status" value="2"/>
</dbReference>
<sequence length="4022" mass="457174">MSGTYSFRTDLLTNSPLIIDANGNVLSLIRKLSAHVYLMPETEYLQKVAFQQIRNRQFSSSSIVPFMISVLDNFYTPQYRQVAQQLTSAMSNLPFVEVSNSSTLETPQNLFDPDIEILLQLYNGENKFPASSFHSYLSILRQCGLKSFVSANEIFQILSSLRSNAYYSTSCNVGEIKYLRIVSVLKYLSDNSHLFYVSINYRNNLIDVLHSQASQYCWLPVACNPPNNYPSSLTWKGYQYSTCLVSSDVSPLVVLSQDLSTSELPLIAGSQAIFIENTPQQLSQIFICHPRDLVPAVISHFNQVIFNKDKISGDMLQSISFKTYTYLQQNISYCNAQLLVDNWIWLESHSTFIDLSQVAIAANPFFRLSLEPFIFVLPSSLQKFSNLFTRCGVPDSVTASQILSVLTSIQEQSGSSHITNDNAWSIVRAILDWIADDTDRMREGNVLIPVESDSSYPQLLPIEDVSYTDNEMLRDIANASDEVVYHLIHPKVTYLVPVLGITPLSDHLDITEDVFDDAGQHEPLTTRLGNILREYKDGLTIIKEMIQNADDAGATEVNILYDDRTHSTHKLLFKGMTESHGPALIVHNNSTFTKEDFENITKLAGATKANQPLKIGKFGVGFCSVYHITDVPSFVSGEWLYIFDPTLKYLKGVVHNESRPGKKVQYQSKFLAQSQQMAPYEGLFGFTSTANYNGTIFRLPFRTSPSQISSTIYNEHLIQKMKNDLINNGSKLLLFLQHVKRITFSSVQGDVLSINSINEVNGIKHCITNFSTSNSVSEYWLVSCQEEKLQEQGGDYQPGTASVACQLFKEGSSFECKAVEGCVFCFLPLSLPCTGLPVHVNANFAVMSNRSGIWTEASSGEPSDSREYWNEKLMTTVIPKAYYNLLKMLKKMCVTGSLISYEFYKLWPLSKELHMRYPWEDMIPVLLKLICNRSLFYSSSIHQWLTLDESQFLTSLFGSRDYSSFDKAASILQIPVVSLPISHLDEMRSSVSIISESEFTTKFLNNIDLFYDYVETRNRILFIMLSAIGSDPVQYTECAIEFKKVSSIPTSPNGTALKLASELVDTHYFDAMFDPEDSMFPLDKFYQNPLTRIALFQLGLLSVNTVPWEMIINSAKTVASLHDRNKKKALLRIRSIINCICDKNETAPSELRQINFLPVLPKPEKYFLPWKGDGHSLIAPSQIICEQFQSFQKPLYTVSSQKALLNTNSEDGCDFISQKALELLNISSRPSFDEVHAHFMCLVKCFNPDNIDDPEARELFENMCRYVYEYYENLLATSLDESPSTELQTLIISPKAKKFIDTYHNKPFVYTGTGFVTSSDVAVNWKIIEGPYLYKLPSMLSQCRLLLQHLSIKYDFSITKLLATLHQMFKDFGPSHQLPLKYHKIANCIIHELNSVSKEEILSIREAVYLADQNYVVRPANKLVFNDAPWLPEDADNNYVTSLLNRDIALALGVVPTRNKFLDKFTSISQTFSGVPYGQKESLTQRIKNILSNYPFDETFVKELIQNADDAKANEMIIILDRRQHGTEKVLSENWGELQGPALLVWNDKNFSDQDLEGIQKLGLGSKRDDDESIGQFGIGFNVVYHVTDCPSFITRGEKFCVFDPHCKYVPGADAISPGRQYNIDKTFWNDMPDLSSAFLQDNFTSKLLEIDKGVLFRFPLRSTQKLVEQSKIINEINDTVVTADVMESYLRNWVSVIKDLLLFLNHLTTFEYYVINESGSIALQTKYNIHITEEDHLKRIHLKESLSNFKSILQPCLVTYSLTLEASVNSSKESNREVWLIQQGVGDMLDPLKDWKFVPKILPQHGIATTLIRSQNFKGQVFCFLPLPIYTNLPVHINGKFILNSDRRSLWASTSEKLDDRSTWNNSLYKAIASSYVHFLKIAQSSYVAASGYSKLEELFSAVDVYYGLFPLWNPPFKYDKLKEIDSSGIDEKTKTVYDWKGIGSKVLKLLWSRNDLVLAVARKDIKSNEHGRCIWLVDWHSLHDDIESFTQVYFLKKEDRYMKKILTSLCMVITCAPYALYKNLKSLKLDEKTFIEPAIVDYKSVFKFYAKFYPKILPNSCPCYIDETPFQSAKFFCTFVKYMLLEIIDHETTRYRLEFPNSPENIPLLLTADNKLREFNQSKDILCSKFVNLFPNSLSQFVHEELFDMYSKTLYFPPPKDVPFDIIEGILNVNLHTKLQDKAVDNSQSAFIPPENFASLWQCLCSDDVFQCHQSNIVERWALLPSTSGSLYSASSPIRPLIPPAAAADDDDDAKWYQEVYKVLSIFNVPIYESKPEGEFDSQVEYCIQLNQADKVLLMLYHCEDIEKRILANEDSALKVLCKYFREINFRTNAKCLTCIRSLPLFKSIQGDLVNIKGKTVLATGYLKLCQAGYDIWATQNDLVFLVTSGAWAELGIMTELNVKEITLSHLPEVYISHIFPHFKNLRPDDRRDHLHYILRSSFITKSNSERPSFFYHFLSNLQCLETQTGELQKVSYFYDHSAPIFYTFSDLFPFVPEAYRNKEWLEFFKLLKLQSTTPIDKFKECCESVMSKNENERAIASEILVSYLFSESAKEWHIDFKILAEIGDIPFVQVNPVSDFQWIKMPHSKTGLTKFNQATIYDCAELVWTVNTIIRIPSEIAECMETQEFRAFLREASVVPQNNESHFKMSLRNLGVTVEPAVDDVYHNFINISETPLSNFKLFDCYSTSVTNHPIKIEDIIRKSLKYLYEKGANDLLDRLKVVPCIPVQADNTNTGEFMTRPVLVKPMQIVREISDDCNHLFPYVHSLPRFMANIGHDLKLIGISDRITLKSLQHLLETVHQQLNGSKINPNCAIAVKEAVIKIYNLLEASHDTNDDVVCELDPLYLPTADGYLMQSTDLVFIDSFRYQDASLSFERSPYPLFQLSNETGIVNSSNEYKLSLKLPEKLRPFGLSQICREELLINSQTSNEVTHLFQYHENLKGIVPSLQKVLPKMIDAHFKITNSTVLDEAAIHKFVSTLLDQFINGVELIIIDSLKSDLKLLATDISFGIISVKFFIQKSKLGHFLLYLDKKASPLTYSFTKEFAFILCLKIAQLHDVKSTEYLSFSSPVQECLMAQSNNDLMYILEKFEINTPGVNLPAKFNEIGSSIPEKLFSFLQMNIHHIFYPQERVGYEIKDGYLVYAIVLCQIQANCDDPIGFRRQYKIKIDDSETGTRIVSTLDLYKFVNKERFEESKGKEFDMERAMAKAKNILSLDELKTEIQLSLSIIEKIKDKDTYKKAKKRLYLYYLCDKINLVESDFYEKAIQLLEDKLKAQNHSTESDDTNDISMLENDFNQWNIFAQKVSQNLGQEATHSVDAPPSDTVFWEAFELKPQLSEAKRWLKQAKTDLEAMKILNTSTQSQKKVAVYCQVLFLAHETCEKALKAAMYKLVGLNSGSLTVHNLYSYAINIASIKGDKWQELPKLVLSMEKYYLDSRFPNRHLLPHAPVDVYSSADAIGVAKNAEKVYDLVAMLFEPNEIPQPMTLEQIRMTDIAIQCHLNQPDEEKLRQLQRKIESLEQSFKIKEADEEKLRQELQEKIESLEQQLIKDCKEVAVQFDYLIPQSDSLDSNVIIAGQKLFILQGDKACSIPWEQYGFRLQCPQGAVSKDTVFEVAVTALAGGNFKVPKGTVLVSAVYAISVSKALLKPLVIELEHCLDLRNTSQTGCLKFVRAPLKSPNAYQFSIVEGGSFSVGNRYGSIERDEFCAFGIAHVAEMSNGDTTNGGGNGGGTQTEGTNNDSQEQTNEDTHTSNDSENEAGEKNSQEQADGDTQTSSDSEIEAGEKSKEASPSIINTPPKEPNIDTTELKEPNSDNHDDSTLRSDNNAPSGDMLYTGMMYYEPKEVGYRRISLSVYAKPGTAQEPLHCSIELTGIDPSRIVYINVSPPPPPPPSSMIDSTSSSSSTASISQTRRETEEDTKDLGHVLGLLRQCSFSFRKWKDFGSALGLGRGTLNDIQLRFGNNSREDCMKECLSKWLKKVDNVKRKGVPTLGRLSDALEEIGERSAAEYIRRNGAWYKCL</sequence>
<reference evidence="5" key="1">
    <citation type="submission" date="2017-05" db="UniProtKB">
        <authorList>
            <consortium name="EnsemblMetazoa"/>
        </authorList>
    </citation>
    <scope>IDENTIFICATION</scope>
</reference>
<dbReference type="OrthoDB" id="1262810at2759"/>
<proteinExistence type="predicted"/>
<keyword evidence="1" id="KW-0175">Coiled coil</keyword>
<dbReference type="Gene3D" id="1.20.120.330">
    <property type="entry name" value="Nucleotidyltransferases domain 2"/>
    <property type="match status" value="1"/>
</dbReference>
<dbReference type="eggNOG" id="ENOG502QQPY">
    <property type="taxonomic scope" value="Eukaryota"/>
</dbReference>
<feature type="domain" description="HEPN" evidence="4">
    <location>
        <begin position="3353"/>
        <end position="3470"/>
    </location>
</feature>
<feature type="compositionally biased region" description="Basic and acidic residues" evidence="2">
    <location>
        <begin position="3808"/>
        <end position="3823"/>
    </location>
</feature>
<dbReference type="Pfam" id="PF05168">
    <property type="entry name" value="HEPN"/>
    <property type="match status" value="1"/>
</dbReference>
<dbReference type="PANTHER" id="PTHR46919:SF2">
    <property type="entry name" value="SACSIN"/>
    <property type="match status" value="1"/>
</dbReference>
<evidence type="ECO:0000256" key="1">
    <source>
        <dbReference type="SAM" id="Coils"/>
    </source>
</evidence>
<dbReference type="PROSITE" id="PS50910">
    <property type="entry name" value="HEPN"/>
    <property type="match status" value="1"/>
</dbReference>
<dbReference type="PROSITE" id="PS50017">
    <property type="entry name" value="DEATH_DOMAIN"/>
    <property type="match status" value="1"/>
</dbReference>
<dbReference type="Pfam" id="PF25794">
    <property type="entry name" value="SACS"/>
    <property type="match status" value="2"/>
</dbReference>
<name>A0A1X7TCZ7_AMPQE</name>
<feature type="compositionally biased region" description="Low complexity" evidence="2">
    <location>
        <begin position="3896"/>
        <end position="3911"/>
    </location>
</feature>
<evidence type="ECO:0000313" key="5">
    <source>
        <dbReference type="EnsemblMetazoa" id="Aqu2.1.12328_001"/>
    </source>
</evidence>
<dbReference type="InterPro" id="IPR000488">
    <property type="entry name" value="Death_dom"/>
</dbReference>